<dbReference type="PANTHER" id="PTHR42804">
    <property type="entry name" value="ALDEHYDE DEHYDROGENASE"/>
    <property type="match status" value="1"/>
</dbReference>
<comment type="caution">
    <text evidence="6">The sequence shown here is derived from an EMBL/GenBank/DDBJ whole genome shotgun (WGS) entry which is preliminary data.</text>
</comment>
<name>A0A2T7WVE5_MICTE</name>
<dbReference type="Proteomes" id="UP000244649">
    <property type="component" value="Unassembled WGS sequence"/>
</dbReference>
<dbReference type="Gene3D" id="3.40.309.10">
    <property type="entry name" value="Aldehyde Dehydrogenase, Chain A, domain 2"/>
    <property type="match status" value="1"/>
</dbReference>
<dbReference type="PANTHER" id="PTHR42804:SF1">
    <property type="entry name" value="ALDEHYDE DEHYDROGENASE-RELATED"/>
    <property type="match status" value="1"/>
</dbReference>
<evidence type="ECO:0000256" key="1">
    <source>
        <dbReference type="ARBA" id="ARBA00009986"/>
    </source>
</evidence>
<dbReference type="FunFam" id="3.40.605.10:FF:000007">
    <property type="entry name" value="NAD/NADP-dependent betaine aldehyde dehydrogenase"/>
    <property type="match status" value="1"/>
</dbReference>
<dbReference type="SUPFAM" id="SSF53720">
    <property type="entry name" value="ALDH-like"/>
    <property type="match status" value="1"/>
</dbReference>
<dbReference type="CDD" id="cd07139">
    <property type="entry name" value="ALDH_AldA-Rv0768"/>
    <property type="match status" value="1"/>
</dbReference>
<dbReference type="InterPro" id="IPR016163">
    <property type="entry name" value="Ald_DH_C"/>
</dbReference>
<dbReference type="Pfam" id="PF00171">
    <property type="entry name" value="Aldedh"/>
    <property type="match status" value="1"/>
</dbReference>
<comment type="similarity">
    <text evidence="1 4">Belongs to the aldehyde dehydrogenase family.</text>
</comment>
<gene>
    <name evidence="6" type="ORF">DC432_03845</name>
</gene>
<protein>
    <submittedName>
        <fullName evidence="6">Aldehyde dehydrogenase</fullName>
    </submittedName>
</protein>
<reference evidence="6 7" key="1">
    <citation type="submission" date="2018-04" db="EMBL/GenBank/DDBJ databases">
        <authorList>
            <person name="Go L.Y."/>
            <person name="Mitchell J.A."/>
        </authorList>
    </citation>
    <scope>NUCLEOTIDE SEQUENCE [LARGE SCALE GENOMIC DNA]</scope>
    <source>
        <strain evidence="6 7">TPD7010</strain>
    </source>
</reference>
<proteinExistence type="inferred from homology"/>
<evidence type="ECO:0000256" key="3">
    <source>
        <dbReference type="PROSITE-ProRule" id="PRU10007"/>
    </source>
</evidence>
<dbReference type="GO" id="GO:0016620">
    <property type="term" value="F:oxidoreductase activity, acting on the aldehyde or oxo group of donors, NAD or NADP as acceptor"/>
    <property type="evidence" value="ECO:0007669"/>
    <property type="project" value="InterPro"/>
</dbReference>
<organism evidence="6 7">
    <name type="scientific">Microbacterium testaceum</name>
    <name type="common">Aureobacterium testaceum</name>
    <name type="synonym">Brevibacterium testaceum</name>
    <dbReference type="NCBI Taxonomy" id="2033"/>
    <lineage>
        <taxon>Bacteria</taxon>
        <taxon>Bacillati</taxon>
        <taxon>Actinomycetota</taxon>
        <taxon>Actinomycetes</taxon>
        <taxon>Micrococcales</taxon>
        <taxon>Microbacteriaceae</taxon>
        <taxon>Microbacterium</taxon>
    </lineage>
</organism>
<sequence>MKTISSPDATVVRELYLGGAWTAPSSSATIDVHSPSTEQYLGSVPEAQEADVDIAVAAARAAFEQRGGWSEWAPSQRADALDSLADELEKRKGEMARRVSAQNGMPVQVSAGLEGDFPIAVIRYIASQARLQETEQTHPHLLGGLTTVRREPLGVVAAIVPWNFPQVLSSFKYAPALAAGNTIVIKPSPETVLDSVLFAEAVDASTIPAGVVSVVPGGRELGAYLVAHPDVDKVAFTGSTAAGQQIAETCGRLLRPVTLELGGKSASIILDDADLNLAEIGQRLYTATLLNNGQTCFIGTRILAPRSRYDEIVELFAAFADSLPLGDALDETTLVGPLASARQRDRVEAFIAQGRAEGGKVVTGGKRPDRDTGWFLEPTVFAGLDNSAAVARQEIFGPVLTLIPYDGVDQAIAIANDSDYGLGGSVWTADEARGLDVARRVRTGTIGVNTYLPDPSSPFGGYKQSGIGRELGPDAIAAYQQQKSIYHLGV</sequence>
<evidence type="ECO:0000313" key="7">
    <source>
        <dbReference type="Proteomes" id="UP000244649"/>
    </source>
</evidence>
<dbReference type="InterPro" id="IPR015590">
    <property type="entry name" value="Aldehyde_DH_dom"/>
</dbReference>
<feature type="domain" description="Aldehyde dehydrogenase" evidence="5">
    <location>
        <begin position="21"/>
        <end position="485"/>
    </location>
</feature>
<evidence type="ECO:0000256" key="2">
    <source>
        <dbReference type="ARBA" id="ARBA00023002"/>
    </source>
</evidence>
<accession>A0A2T7WVE5</accession>
<dbReference type="PROSITE" id="PS00687">
    <property type="entry name" value="ALDEHYDE_DEHYDR_GLU"/>
    <property type="match status" value="1"/>
</dbReference>
<dbReference type="InterPro" id="IPR016162">
    <property type="entry name" value="Ald_DH_N"/>
</dbReference>
<dbReference type="Gene3D" id="3.40.605.10">
    <property type="entry name" value="Aldehyde Dehydrogenase, Chain A, domain 1"/>
    <property type="match status" value="1"/>
</dbReference>
<evidence type="ECO:0000259" key="5">
    <source>
        <dbReference type="Pfam" id="PF00171"/>
    </source>
</evidence>
<dbReference type="EMBL" id="QDFT01000006">
    <property type="protein sequence ID" value="PVE77902.1"/>
    <property type="molecule type" value="Genomic_DNA"/>
</dbReference>
<feature type="active site" evidence="3">
    <location>
        <position position="260"/>
    </location>
</feature>
<evidence type="ECO:0000256" key="4">
    <source>
        <dbReference type="RuleBase" id="RU003345"/>
    </source>
</evidence>
<dbReference type="InterPro" id="IPR029510">
    <property type="entry name" value="Ald_DH_CS_GLU"/>
</dbReference>
<keyword evidence="2 4" id="KW-0560">Oxidoreductase</keyword>
<dbReference type="InterPro" id="IPR016161">
    <property type="entry name" value="Ald_DH/histidinol_DH"/>
</dbReference>
<dbReference type="AlphaFoldDB" id="A0A2T7WVE5"/>
<evidence type="ECO:0000313" key="6">
    <source>
        <dbReference type="EMBL" id="PVE77902.1"/>
    </source>
</evidence>